<evidence type="ECO:0000256" key="4">
    <source>
        <dbReference type="ARBA" id="ARBA00022989"/>
    </source>
</evidence>
<dbReference type="OrthoDB" id="202672at2759"/>
<dbReference type="Proteomes" id="UP000094043">
    <property type="component" value="Chromosome 4"/>
</dbReference>
<gene>
    <name evidence="6" type="ORF">L203_103568</name>
</gene>
<dbReference type="AlphaFoldDB" id="A0A1E3IHZ6"/>
<dbReference type="Pfam" id="PF11779">
    <property type="entry name" value="SPT_ssu-like"/>
    <property type="match status" value="1"/>
</dbReference>
<proteinExistence type="predicted"/>
<keyword evidence="3" id="KW-0256">Endoplasmic reticulum</keyword>
<reference evidence="6" key="1">
    <citation type="submission" date="2016-06" db="EMBL/GenBank/DDBJ databases">
        <authorList>
            <person name="Cuomo C."/>
            <person name="Litvintseva A."/>
            <person name="Heitman J."/>
            <person name="Chen Y."/>
            <person name="Sun S."/>
            <person name="Springer D."/>
            <person name="Dromer F."/>
            <person name="Young S."/>
            <person name="Zeng Q."/>
            <person name="Chapman S."/>
            <person name="Gujja S."/>
            <person name="Saif S."/>
            <person name="Birren B."/>
        </authorList>
    </citation>
    <scope>NUCLEOTIDE SEQUENCE</scope>
    <source>
        <strain evidence="6">CBS 7841</strain>
    </source>
</reference>
<dbReference type="EMBL" id="CP143787">
    <property type="protein sequence ID" value="WVN88362.1"/>
    <property type="molecule type" value="Genomic_DNA"/>
</dbReference>
<dbReference type="VEuPathDB" id="FungiDB:L203_02835"/>
<reference evidence="6" key="2">
    <citation type="journal article" date="2022" name="Elife">
        <title>Obligate sexual reproduction of a homothallic fungus closely related to the Cryptococcus pathogenic species complex.</title>
        <authorList>
            <person name="Passer A.R."/>
            <person name="Clancey S.A."/>
            <person name="Shea T."/>
            <person name="David-Palma M."/>
            <person name="Averette A.F."/>
            <person name="Boekhout T."/>
            <person name="Porcel B.M."/>
            <person name="Nowrousian M."/>
            <person name="Cuomo C.A."/>
            <person name="Sun S."/>
            <person name="Heitman J."/>
            <person name="Coelho M.A."/>
        </authorList>
    </citation>
    <scope>NUCLEOTIDE SEQUENCE</scope>
    <source>
        <strain evidence="6">CBS 7841</strain>
    </source>
</reference>
<dbReference type="InterPro" id="IPR024512">
    <property type="entry name" value="Ser_palmitoyltrfase_ssu-like"/>
</dbReference>
<keyword evidence="2" id="KW-0812">Transmembrane</keyword>
<organism evidence="6 7">
    <name type="scientific">Cryptococcus depauperatus CBS 7841</name>
    <dbReference type="NCBI Taxonomy" id="1295531"/>
    <lineage>
        <taxon>Eukaryota</taxon>
        <taxon>Fungi</taxon>
        <taxon>Dikarya</taxon>
        <taxon>Basidiomycota</taxon>
        <taxon>Agaricomycotina</taxon>
        <taxon>Tremellomycetes</taxon>
        <taxon>Tremellales</taxon>
        <taxon>Cryptococcaceae</taxon>
        <taxon>Cryptococcus</taxon>
    </lineage>
</organism>
<keyword evidence="5" id="KW-0472">Membrane</keyword>
<name>A0A1E3IHZ6_9TREE</name>
<dbReference type="GO" id="GO:0005789">
    <property type="term" value="C:endoplasmic reticulum membrane"/>
    <property type="evidence" value="ECO:0007669"/>
    <property type="project" value="UniProtKB-SubCell"/>
</dbReference>
<dbReference type="KEGG" id="cdep:91087779"/>
<evidence type="ECO:0000256" key="5">
    <source>
        <dbReference type="ARBA" id="ARBA00023136"/>
    </source>
</evidence>
<sequence length="114" mass="12999">MSSSKNHTNLYASLPPSGFQRMLWRWSTKFQAASAISMLQPWEKAVVGIIALIVTLLVWFSIYAYYPEHATYLSQRFSFYIFGDEHIGMGNFVYDGAKGQASRMFSRLKDIGAE</sequence>
<reference evidence="6" key="3">
    <citation type="submission" date="2024-01" db="EMBL/GenBank/DDBJ databases">
        <authorList>
            <person name="Coelho M.A."/>
            <person name="David-Palma M."/>
            <person name="Shea T."/>
            <person name="Sun S."/>
            <person name="Cuomo C.A."/>
            <person name="Heitman J."/>
        </authorList>
    </citation>
    <scope>NUCLEOTIDE SEQUENCE</scope>
    <source>
        <strain evidence="6">CBS 7841</strain>
    </source>
</reference>
<accession>A0A1E3IHZ6</accession>
<evidence type="ECO:0000256" key="1">
    <source>
        <dbReference type="ARBA" id="ARBA00004477"/>
    </source>
</evidence>
<protein>
    <submittedName>
        <fullName evidence="6">Uncharacterized protein</fullName>
    </submittedName>
</protein>
<evidence type="ECO:0000313" key="6">
    <source>
        <dbReference type="EMBL" id="WVN88362.1"/>
    </source>
</evidence>
<evidence type="ECO:0000256" key="2">
    <source>
        <dbReference type="ARBA" id="ARBA00022692"/>
    </source>
</evidence>
<keyword evidence="7" id="KW-1185">Reference proteome</keyword>
<dbReference type="GeneID" id="91087779"/>
<comment type="subcellular location">
    <subcellularLocation>
        <location evidence="1">Endoplasmic reticulum membrane</location>
        <topology evidence="1">Multi-pass membrane protein</topology>
    </subcellularLocation>
</comment>
<keyword evidence="4" id="KW-1133">Transmembrane helix</keyword>
<dbReference type="RefSeq" id="XP_066069062.1">
    <property type="nucleotide sequence ID" value="XM_066212965.1"/>
</dbReference>
<evidence type="ECO:0000256" key="3">
    <source>
        <dbReference type="ARBA" id="ARBA00022824"/>
    </source>
</evidence>
<evidence type="ECO:0000313" key="7">
    <source>
        <dbReference type="Proteomes" id="UP000094043"/>
    </source>
</evidence>